<keyword evidence="2" id="KW-0732">Signal</keyword>
<dbReference type="KEGG" id="vgo:GJW-30_1_04419"/>
<dbReference type="EMBL" id="AP014946">
    <property type="protein sequence ID" value="BAT61857.1"/>
    <property type="molecule type" value="Genomic_DNA"/>
</dbReference>
<reference evidence="3 4" key="1">
    <citation type="submission" date="2015-08" db="EMBL/GenBank/DDBJ databases">
        <title>Investigation of the bacterial diversity of lava forest soil.</title>
        <authorList>
            <person name="Lee J.S."/>
        </authorList>
    </citation>
    <scope>NUCLEOTIDE SEQUENCE [LARGE SCALE GENOMIC DNA]</scope>
    <source>
        <strain evidence="3 4">GJW-30</strain>
    </source>
</reference>
<feature type="chain" id="PRO_5006616062" description="DUF3551 domain-containing protein" evidence="2">
    <location>
        <begin position="25"/>
        <end position="104"/>
    </location>
</feature>
<proteinExistence type="predicted"/>
<gene>
    <name evidence="3" type="ORF">GJW-30_1_04419</name>
</gene>
<keyword evidence="4" id="KW-1185">Reference proteome</keyword>
<sequence length="104" mass="11135">MFKLVIGGIAAVSLASMAIGSANAARWCVDQNCNFASRAACERAADRSGSDCERYSGGGAQRSRVDSPRQIEPSRPYGANRNQCYFDDGYGRFRPCDQGSGGRS</sequence>
<dbReference type="Proteomes" id="UP000236884">
    <property type="component" value="Chromosome"/>
</dbReference>
<feature type="signal peptide" evidence="2">
    <location>
        <begin position="1"/>
        <end position="24"/>
    </location>
</feature>
<organism evidence="3 4">
    <name type="scientific">Variibacter gotjawalensis</name>
    <dbReference type="NCBI Taxonomy" id="1333996"/>
    <lineage>
        <taxon>Bacteria</taxon>
        <taxon>Pseudomonadati</taxon>
        <taxon>Pseudomonadota</taxon>
        <taxon>Alphaproteobacteria</taxon>
        <taxon>Hyphomicrobiales</taxon>
        <taxon>Nitrobacteraceae</taxon>
        <taxon>Variibacter</taxon>
    </lineage>
</organism>
<evidence type="ECO:0000256" key="2">
    <source>
        <dbReference type="SAM" id="SignalP"/>
    </source>
</evidence>
<evidence type="ECO:0000313" key="4">
    <source>
        <dbReference type="Proteomes" id="UP000236884"/>
    </source>
</evidence>
<evidence type="ECO:0008006" key="5">
    <source>
        <dbReference type="Google" id="ProtNLM"/>
    </source>
</evidence>
<evidence type="ECO:0000313" key="3">
    <source>
        <dbReference type="EMBL" id="BAT61857.1"/>
    </source>
</evidence>
<evidence type="ECO:0000256" key="1">
    <source>
        <dbReference type="SAM" id="MobiDB-lite"/>
    </source>
</evidence>
<accession>A0A0S3Q119</accession>
<name>A0A0S3Q119_9BRAD</name>
<protein>
    <recommendedName>
        <fullName evidence="5">DUF3551 domain-containing protein</fullName>
    </recommendedName>
</protein>
<dbReference type="AlphaFoldDB" id="A0A0S3Q119"/>
<feature type="region of interest" description="Disordered" evidence="1">
    <location>
        <begin position="49"/>
        <end position="83"/>
    </location>
</feature>